<accession>A0AAD4IRQ7</accession>
<dbReference type="InterPro" id="IPR033896">
    <property type="entry name" value="MEF2-like_N"/>
</dbReference>
<evidence type="ECO:0000256" key="3">
    <source>
        <dbReference type="ARBA" id="ARBA00023125"/>
    </source>
</evidence>
<dbReference type="PANTHER" id="PTHR11945">
    <property type="entry name" value="MADS BOX PROTEIN"/>
    <property type="match status" value="1"/>
</dbReference>
<evidence type="ECO:0000313" key="9">
    <source>
        <dbReference type="Proteomes" id="UP001190926"/>
    </source>
</evidence>
<dbReference type="PANTHER" id="PTHR11945:SF776">
    <property type="entry name" value="AGAMOUS-LIKE 50-RELATED"/>
    <property type="match status" value="1"/>
</dbReference>
<dbReference type="InterPro" id="IPR002100">
    <property type="entry name" value="TF_MADSbox"/>
</dbReference>
<dbReference type="GO" id="GO:0000978">
    <property type="term" value="F:RNA polymerase II cis-regulatory region sequence-specific DNA binding"/>
    <property type="evidence" value="ECO:0007669"/>
    <property type="project" value="TreeGrafter"/>
</dbReference>
<dbReference type="Gene3D" id="3.40.1810.10">
    <property type="entry name" value="Transcription factor, MADS-box"/>
    <property type="match status" value="1"/>
</dbReference>
<keyword evidence="3" id="KW-0238">DNA-binding</keyword>
<dbReference type="Proteomes" id="UP001190926">
    <property type="component" value="Unassembled WGS sequence"/>
</dbReference>
<dbReference type="SMART" id="SM00432">
    <property type="entry name" value="MADS"/>
    <property type="match status" value="1"/>
</dbReference>
<proteinExistence type="predicted"/>
<reference evidence="8 9" key="1">
    <citation type="journal article" date="2021" name="Nat. Commun.">
        <title>Incipient diploidization of the medicinal plant Perilla within 10,000 years.</title>
        <authorList>
            <person name="Zhang Y."/>
            <person name="Shen Q."/>
            <person name="Leng L."/>
            <person name="Zhang D."/>
            <person name="Chen S."/>
            <person name="Shi Y."/>
            <person name="Ning Z."/>
            <person name="Chen S."/>
        </authorList>
    </citation>
    <scope>NUCLEOTIDE SEQUENCE [LARGE SCALE GENOMIC DNA]</scope>
    <source>
        <strain evidence="9">cv. PC099</strain>
    </source>
</reference>
<keyword evidence="2" id="KW-0805">Transcription regulation</keyword>
<dbReference type="GO" id="GO:0046983">
    <property type="term" value="F:protein dimerization activity"/>
    <property type="evidence" value="ECO:0007669"/>
    <property type="project" value="InterPro"/>
</dbReference>
<comment type="caution">
    <text evidence="8">The sequence shown here is derived from an EMBL/GenBank/DDBJ whole genome shotgun (WGS) entry which is preliminary data.</text>
</comment>
<evidence type="ECO:0000313" key="8">
    <source>
        <dbReference type="EMBL" id="KAH6820084.1"/>
    </source>
</evidence>
<dbReference type="GO" id="GO:0005634">
    <property type="term" value="C:nucleus"/>
    <property type="evidence" value="ECO:0007669"/>
    <property type="project" value="UniProtKB-SubCell"/>
</dbReference>
<dbReference type="GO" id="GO:0045944">
    <property type="term" value="P:positive regulation of transcription by RNA polymerase II"/>
    <property type="evidence" value="ECO:0007669"/>
    <property type="project" value="InterPro"/>
</dbReference>
<evidence type="ECO:0000256" key="5">
    <source>
        <dbReference type="ARBA" id="ARBA00023242"/>
    </source>
</evidence>
<comment type="subcellular location">
    <subcellularLocation>
        <location evidence="1">Nucleus</location>
    </subcellularLocation>
</comment>
<feature type="coiled-coil region" evidence="6">
    <location>
        <begin position="107"/>
        <end position="137"/>
    </location>
</feature>
<organism evidence="8 9">
    <name type="scientific">Perilla frutescens var. hirtella</name>
    <name type="common">Perilla citriodora</name>
    <name type="synonym">Perilla setoyensis</name>
    <dbReference type="NCBI Taxonomy" id="608512"/>
    <lineage>
        <taxon>Eukaryota</taxon>
        <taxon>Viridiplantae</taxon>
        <taxon>Streptophyta</taxon>
        <taxon>Embryophyta</taxon>
        <taxon>Tracheophyta</taxon>
        <taxon>Spermatophyta</taxon>
        <taxon>Magnoliopsida</taxon>
        <taxon>eudicotyledons</taxon>
        <taxon>Gunneridae</taxon>
        <taxon>Pentapetalae</taxon>
        <taxon>asterids</taxon>
        <taxon>lamiids</taxon>
        <taxon>Lamiales</taxon>
        <taxon>Lamiaceae</taxon>
        <taxon>Nepetoideae</taxon>
        <taxon>Elsholtzieae</taxon>
        <taxon>Perilla</taxon>
    </lineage>
</organism>
<dbReference type="EMBL" id="SDAM02004710">
    <property type="protein sequence ID" value="KAH6820084.1"/>
    <property type="molecule type" value="Genomic_DNA"/>
</dbReference>
<dbReference type="PRINTS" id="PR00404">
    <property type="entry name" value="MADSDOMAIN"/>
</dbReference>
<dbReference type="SUPFAM" id="SSF55455">
    <property type="entry name" value="SRF-like"/>
    <property type="match status" value="1"/>
</dbReference>
<dbReference type="InterPro" id="IPR036879">
    <property type="entry name" value="TF_MADSbox_sf"/>
</dbReference>
<evidence type="ECO:0000256" key="6">
    <source>
        <dbReference type="SAM" id="Coils"/>
    </source>
</evidence>
<protein>
    <submittedName>
        <fullName evidence="8">AGAMOUS-like 62</fullName>
    </submittedName>
</protein>
<dbReference type="GO" id="GO:0000981">
    <property type="term" value="F:DNA-binding transcription factor activity, RNA polymerase II-specific"/>
    <property type="evidence" value="ECO:0007669"/>
    <property type="project" value="TreeGrafter"/>
</dbReference>
<keyword evidence="5" id="KW-0539">Nucleus</keyword>
<dbReference type="PROSITE" id="PS50066">
    <property type="entry name" value="MADS_BOX_2"/>
    <property type="match status" value="1"/>
</dbReference>
<keyword evidence="6" id="KW-0175">Coiled coil</keyword>
<dbReference type="Pfam" id="PF00319">
    <property type="entry name" value="SRF-TF"/>
    <property type="match status" value="1"/>
</dbReference>
<evidence type="ECO:0000256" key="1">
    <source>
        <dbReference type="ARBA" id="ARBA00004123"/>
    </source>
</evidence>
<keyword evidence="9" id="KW-1185">Reference proteome</keyword>
<sequence length="228" mass="25360">MSCSSNNNPCWRKGKGRQKVEMAKIQNKTNLQVTFSKRRAGLFKKASELSTLSGAETAVVVFSPGNKPHSFGHPNVETLADRFLNRNVQETSNDVNDTDTLLEMHQRANLNQETLELNRLHHQLELERKRSLELEAQRRWCGPDLDKLDYAKLAQLQKVLLQFKVQFESKVCSSGRLGHLPLPGPVLSPERMGCPSFAAGGPVSYDPMAGDSSVLIPYSSTSPTPTQN</sequence>
<evidence type="ECO:0000256" key="4">
    <source>
        <dbReference type="ARBA" id="ARBA00023163"/>
    </source>
</evidence>
<name>A0AAD4IRQ7_PERFH</name>
<evidence type="ECO:0000259" key="7">
    <source>
        <dbReference type="PROSITE" id="PS50066"/>
    </source>
</evidence>
<dbReference type="AlphaFoldDB" id="A0AAD4IRQ7"/>
<evidence type="ECO:0000256" key="2">
    <source>
        <dbReference type="ARBA" id="ARBA00023015"/>
    </source>
</evidence>
<dbReference type="FunFam" id="3.40.1810.10:FF:000006">
    <property type="entry name" value="Agamous-like MADS-box protein AGL62"/>
    <property type="match status" value="1"/>
</dbReference>
<feature type="domain" description="MADS-box" evidence="7">
    <location>
        <begin position="15"/>
        <end position="75"/>
    </location>
</feature>
<keyword evidence="4" id="KW-0804">Transcription</keyword>
<gene>
    <name evidence="8" type="ORF">C2S53_015887</name>
</gene>
<dbReference type="CDD" id="cd00265">
    <property type="entry name" value="MADS_MEF2_like"/>
    <property type="match status" value="1"/>
</dbReference>